<evidence type="ECO:0000313" key="4">
    <source>
        <dbReference type="EMBL" id="DAZ98962.1"/>
    </source>
</evidence>
<dbReference type="EMBL" id="DAKRPA010000093">
    <property type="protein sequence ID" value="DAZ98962.1"/>
    <property type="molecule type" value="Genomic_DNA"/>
</dbReference>
<keyword evidence="5" id="KW-1185">Reference proteome</keyword>
<protein>
    <recommendedName>
        <fullName evidence="3">Tubby C-terminal domain-containing protein</fullName>
    </recommendedName>
</protein>
<sequence>MPATRRSRNSSKSPNSDGEDHADEDSDESAAVKHVVLDEFAAPAIRAGVTSASEYRVGINAQKMFLTRAPKNGAQAIRCYVERDRHGLNRLHPVFRLFLEDGKQFLLCAQRRAGSKTANYLLTMERNPTDRRSALIVGKLRGNWSGSEYFIFDDGLSHSKTAIDSNVRSILGVIEFAYDEMGPGKLNVRIPTVQEGGAGSKWKDPDLERGGPQARKVLNDHIRSNSLFLRNKRPQFDAKSGGHVLDFQGRVTMASIKNFQIQCDDLGDSTILQFGRVSCQPPGPRTQCSCHKNLFIMDVKYPLSPLQAFAVCLSTLDSKVADLKLYDNVARLVKKKGA</sequence>
<organism evidence="4 5">
    <name type="scientific">Lagenidium giganteum</name>
    <dbReference type="NCBI Taxonomy" id="4803"/>
    <lineage>
        <taxon>Eukaryota</taxon>
        <taxon>Sar</taxon>
        <taxon>Stramenopiles</taxon>
        <taxon>Oomycota</taxon>
        <taxon>Peronosporomycetes</taxon>
        <taxon>Pythiales</taxon>
        <taxon>Pythiaceae</taxon>
    </lineage>
</organism>
<dbReference type="Pfam" id="PF01167">
    <property type="entry name" value="Tub"/>
    <property type="match status" value="1"/>
</dbReference>
<gene>
    <name evidence="4" type="ORF">N0F65_000494</name>
</gene>
<dbReference type="InterPro" id="IPR025659">
    <property type="entry name" value="Tubby-like_C"/>
</dbReference>
<reference evidence="4" key="1">
    <citation type="submission" date="2022-11" db="EMBL/GenBank/DDBJ databases">
        <authorList>
            <person name="Morgan W.R."/>
            <person name="Tartar A."/>
        </authorList>
    </citation>
    <scope>NUCLEOTIDE SEQUENCE</scope>
    <source>
        <strain evidence="4">ARSEF 373</strain>
    </source>
</reference>
<evidence type="ECO:0000259" key="3">
    <source>
        <dbReference type="Pfam" id="PF01167"/>
    </source>
</evidence>
<dbReference type="PANTHER" id="PTHR16517">
    <property type="entry name" value="TUBBY-RELATED"/>
    <property type="match status" value="1"/>
</dbReference>
<feature type="domain" description="Tubby C-terminal" evidence="3">
    <location>
        <begin position="70"/>
        <end position="318"/>
    </location>
</feature>
<evidence type="ECO:0000256" key="1">
    <source>
        <dbReference type="ARBA" id="ARBA00007129"/>
    </source>
</evidence>
<feature type="region of interest" description="Disordered" evidence="2">
    <location>
        <begin position="1"/>
        <end position="29"/>
    </location>
</feature>
<dbReference type="Proteomes" id="UP001146120">
    <property type="component" value="Unassembled WGS sequence"/>
</dbReference>
<dbReference type="SUPFAM" id="SSF54518">
    <property type="entry name" value="Tubby C-terminal domain-like"/>
    <property type="match status" value="1"/>
</dbReference>
<dbReference type="Gene3D" id="3.20.90.10">
    <property type="entry name" value="Tubby Protein, Chain A"/>
    <property type="match status" value="1"/>
</dbReference>
<accession>A0AAV2YV86</accession>
<evidence type="ECO:0000256" key="2">
    <source>
        <dbReference type="SAM" id="MobiDB-lite"/>
    </source>
</evidence>
<dbReference type="PRINTS" id="PR01573">
    <property type="entry name" value="SUPERTUBBY"/>
</dbReference>
<name>A0AAV2YV86_9STRA</name>
<dbReference type="PANTHER" id="PTHR16517:SF7">
    <property type="entry name" value="PROTEIN KING TUBBY"/>
    <property type="match status" value="1"/>
</dbReference>
<proteinExistence type="inferred from homology"/>
<comment type="caution">
    <text evidence="4">The sequence shown here is derived from an EMBL/GenBank/DDBJ whole genome shotgun (WGS) entry which is preliminary data.</text>
</comment>
<comment type="similarity">
    <text evidence="1">Belongs to the TUB family.</text>
</comment>
<evidence type="ECO:0000313" key="5">
    <source>
        <dbReference type="Proteomes" id="UP001146120"/>
    </source>
</evidence>
<dbReference type="AlphaFoldDB" id="A0AAV2YV86"/>
<dbReference type="InterPro" id="IPR000007">
    <property type="entry name" value="Tubby_C"/>
</dbReference>
<reference evidence="4" key="2">
    <citation type="journal article" date="2023" name="Microbiol Resour">
        <title>Decontamination and Annotation of the Draft Genome Sequence of the Oomycete Lagenidium giganteum ARSEF 373.</title>
        <authorList>
            <person name="Morgan W.R."/>
            <person name="Tartar A."/>
        </authorList>
    </citation>
    <scope>NUCLEOTIDE SEQUENCE</scope>
    <source>
        <strain evidence="4">ARSEF 373</strain>
    </source>
</reference>